<dbReference type="PANTHER" id="PTHR19303:SF74">
    <property type="entry name" value="POGO TRANSPOSABLE ELEMENT WITH KRAB DOMAIN"/>
    <property type="match status" value="1"/>
</dbReference>
<evidence type="ECO:0000256" key="2">
    <source>
        <dbReference type="ARBA" id="ARBA00023125"/>
    </source>
</evidence>
<dbReference type="SUPFAM" id="SSF46689">
    <property type="entry name" value="Homeodomain-like"/>
    <property type="match status" value="1"/>
</dbReference>
<dbReference type="InterPro" id="IPR004875">
    <property type="entry name" value="DDE_SF_endonuclease_dom"/>
</dbReference>
<keyword evidence="3" id="KW-0539">Nucleus</keyword>
<protein>
    <recommendedName>
        <fullName evidence="4">HTH CENPB-type domain-containing protein</fullName>
    </recommendedName>
</protein>
<evidence type="ECO:0000256" key="1">
    <source>
        <dbReference type="ARBA" id="ARBA00004123"/>
    </source>
</evidence>
<dbReference type="InterPro" id="IPR006600">
    <property type="entry name" value="HTH_CenpB_DNA-bd_dom"/>
</dbReference>
<dbReference type="PROSITE" id="PS51253">
    <property type="entry name" value="HTH_CENPB"/>
    <property type="match status" value="1"/>
</dbReference>
<feature type="domain" description="HTH CENPB-type" evidence="4">
    <location>
        <begin position="54"/>
        <end position="129"/>
    </location>
</feature>
<gene>
    <name evidence="5" type="ORF">PDE_06578</name>
</gene>
<dbReference type="PANTHER" id="PTHR19303">
    <property type="entry name" value="TRANSPOSON"/>
    <property type="match status" value="1"/>
</dbReference>
<dbReference type="AlphaFoldDB" id="S8AYX0"/>
<dbReference type="GO" id="GO:0005634">
    <property type="term" value="C:nucleus"/>
    <property type="evidence" value="ECO:0007669"/>
    <property type="project" value="UniProtKB-SubCell"/>
</dbReference>
<dbReference type="PhylomeDB" id="S8AYX0"/>
<reference evidence="5 6" key="1">
    <citation type="journal article" date="2013" name="PLoS ONE">
        <title>Genomic and secretomic analyses reveal unique features of the lignocellulolytic enzyme system of Penicillium decumbens.</title>
        <authorList>
            <person name="Liu G."/>
            <person name="Zhang L."/>
            <person name="Wei X."/>
            <person name="Zou G."/>
            <person name="Qin Y."/>
            <person name="Ma L."/>
            <person name="Li J."/>
            <person name="Zheng H."/>
            <person name="Wang S."/>
            <person name="Wang C."/>
            <person name="Xun L."/>
            <person name="Zhao G.-P."/>
            <person name="Zhou Z."/>
            <person name="Qu Y."/>
        </authorList>
    </citation>
    <scope>NUCLEOTIDE SEQUENCE [LARGE SCALE GENOMIC DNA]</scope>
    <source>
        <strain evidence="6">114-2 / CGMCC 5302</strain>
    </source>
</reference>
<dbReference type="EMBL" id="KB644413">
    <property type="protein sequence ID" value="EPS31623.1"/>
    <property type="molecule type" value="Genomic_DNA"/>
</dbReference>
<dbReference type="GO" id="GO:0003677">
    <property type="term" value="F:DNA binding"/>
    <property type="evidence" value="ECO:0007669"/>
    <property type="project" value="UniProtKB-KW"/>
</dbReference>
<dbReference type="Proteomes" id="UP000019376">
    <property type="component" value="Unassembled WGS sequence"/>
</dbReference>
<dbReference type="OrthoDB" id="4324149at2759"/>
<dbReference type="STRING" id="933388.S8AYX0"/>
<keyword evidence="2" id="KW-0238">DNA-binding</keyword>
<name>S8AYX0_PENO1</name>
<dbReference type="HOGENOM" id="CLU_013929_4_2_1"/>
<comment type="subcellular location">
    <subcellularLocation>
        <location evidence="1">Nucleus</location>
    </subcellularLocation>
</comment>
<organism evidence="5 6">
    <name type="scientific">Penicillium oxalicum (strain 114-2 / CGMCC 5302)</name>
    <name type="common">Penicillium decumbens</name>
    <dbReference type="NCBI Taxonomy" id="933388"/>
    <lineage>
        <taxon>Eukaryota</taxon>
        <taxon>Fungi</taxon>
        <taxon>Dikarya</taxon>
        <taxon>Ascomycota</taxon>
        <taxon>Pezizomycotina</taxon>
        <taxon>Eurotiomycetes</taxon>
        <taxon>Eurotiomycetidae</taxon>
        <taxon>Eurotiales</taxon>
        <taxon>Aspergillaceae</taxon>
        <taxon>Penicillium</taxon>
    </lineage>
</organism>
<keyword evidence="6" id="KW-1185">Reference proteome</keyword>
<evidence type="ECO:0000259" key="4">
    <source>
        <dbReference type="PROSITE" id="PS51253"/>
    </source>
</evidence>
<dbReference type="Pfam" id="PF03184">
    <property type="entry name" value="DDE_1"/>
    <property type="match status" value="1"/>
</dbReference>
<accession>S8AYX0</accession>
<evidence type="ECO:0000313" key="5">
    <source>
        <dbReference type="EMBL" id="EPS31623.1"/>
    </source>
</evidence>
<dbReference type="InterPro" id="IPR009057">
    <property type="entry name" value="Homeodomain-like_sf"/>
</dbReference>
<sequence>MPKSDPSWEARMEQAIEAYRQAKKPNLAKTAREYGINADTLRGRIKRGHRPRSARRPVGRALEDFQEEALVRWIRKMHDWSIPITPAIIAEWASATRQNDADPDQPPPPPLSANWAYRFIKRHQKDLLPRPQTTDEAKPDQTVDASQLMNWYDLLEIQLRDVPSRLVYNFDECLFRPTGGRGRRAIGVAGLAIPNSTIVSPGQNITVIECIAADGYLVEPFVVFTGEVLMIEWLTTPNGLPEETAFDVSPRGLTTRRNALNWLDRFNMLTSIPGRLKKGEQRVLIFDGPGLHLTAEFLSKCKDYNIIPFSLPPHSAHLCQPLDGKPFLNYKQHFEKLNNGMSAGAGTLNINPHEHSDKFLTDGVSRSALQQK</sequence>
<evidence type="ECO:0000256" key="3">
    <source>
        <dbReference type="ARBA" id="ARBA00023242"/>
    </source>
</evidence>
<dbReference type="Pfam" id="PF05225">
    <property type="entry name" value="HTH_psq"/>
    <property type="match status" value="1"/>
</dbReference>
<dbReference type="InterPro" id="IPR050863">
    <property type="entry name" value="CenT-Element_Derived"/>
</dbReference>
<dbReference type="Pfam" id="PF03221">
    <property type="entry name" value="HTH_Tnp_Tc5"/>
    <property type="match status" value="1"/>
</dbReference>
<evidence type="ECO:0000313" key="6">
    <source>
        <dbReference type="Proteomes" id="UP000019376"/>
    </source>
</evidence>
<dbReference type="InterPro" id="IPR007889">
    <property type="entry name" value="HTH_Psq"/>
</dbReference>
<proteinExistence type="predicted"/>